<feature type="region of interest" description="Disordered" evidence="5">
    <location>
        <begin position="490"/>
        <end position="546"/>
    </location>
</feature>
<evidence type="ECO:0000256" key="5">
    <source>
        <dbReference type="SAM" id="MobiDB-lite"/>
    </source>
</evidence>
<sequence>MPVSVAIATIEFEDRKFVPPRTGAVTIIENQTIRIGRDPDPEQNSLVFKDHSVSRNHLEIYSIVVDDQGRHNPLVFVRDRQTVNGTFVNNQLIARGPTVSAGQLLQDGDVIEIKPTVIIRFSQPQTASTTAKLTSSQREETALFADKYTIIDRTIGDGASSVVYLAVEKRTGKQVVCKVHNLAKGLRSLRKLQRIRQEAILMSYLDHPNILSFRAAFQTPQTMYIFTELATGGDLFSLFTRYEVFKEIEIRWIVRQILHAVVYIHGKGVAHRDIKPENILCAIAPDASYRIILSDFGDSAMTSAGRMRSEVGTTFYRAPECHTTDQGHNLSVDIWAIGMLTLQLLAGSQELPGVFEADLSSQEGIDDFLTMNLDDIYLGKITQNGNDFIRCCLQYDSEERITALEASRHVWLHTPTEDAELFRGLEAQSTAGWEPRGIMLPVIEDLTEKSLATEEDSRRDTANNTASRHFAARENIPPLLAHVRPQDALSRPGQVAQGPLPVRSKDLNPLRSESGETVERTVGSAEKRRTIDEGVELSKRRRPNSV</sequence>
<dbReference type="AlphaFoldDB" id="A0AAJ0F6X8"/>
<dbReference type="Pfam" id="PF00069">
    <property type="entry name" value="Pkinase"/>
    <property type="match status" value="1"/>
</dbReference>
<dbReference type="Proteomes" id="UP001239445">
    <property type="component" value="Unassembled WGS sequence"/>
</dbReference>
<keyword evidence="9" id="KW-1185">Reference proteome</keyword>
<name>A0AAJ0F6X8_9PEZI</name>
<dbReference type="CDD" id="cd22670">
    <property type="entry name" value="FHA_MEK1-like"/>
    <property type="match status" value="1"/>
</dbReference>
<dbReference type="InterPro" id="IPR008984">
    <property type="entry name" value="SMAD_FHA_dom_sf"/>
</dbReference>
<dbReference type="SMART" id="SM00240">
    <property type="entry name" value="FHA"/>
    <property type="match status" value="1"/>
</dbReference>
<accession>A0AAJ0F6X8</accession>
<dbReference type="InterPro" id="IPR011009">
    <property type="entry name" value="Kinase-like_dom_sf"/>
</dbReference>
<feature type="region of interest" description="Disordered" evidence="5">
    <location>
        <begin position="452"/>
        <end position="478"/>
    </location>
</feature>
<dbReference type="SMART" id="SM00220">
    <property type="entry name" value="S_TKc"/>
    <property type="match status" value="1"/>
</dbReference>
<dbReference type="SUPFAM" id="SSF49879">
    <property type="entry name" value="SMAD/FHA domain"/>
    <property type="match status" value="1"/>
</dbReference>
<evidence type="ECO:0000313" key="9">
    <source>
        <dbReference type="Proteomes" id="UP001239445"/>
    </source>
</evidence>
<dbReference type="PROSITE" id="PS00108">
    <property type="entry name" value="PROTEIN_KINASE_ST"/>
    <property type="match status" value="1"/>
</dbReference>
<protein>
    <submittedName>
        <fullName evidence="8">Serine/threonine protein kinase</fullName>
    </submittedName>
</protein>
<dbReference type="PROSITE" id="PS00107">
    <property type="entry name" value="PROTEIN_KINASE_ATP"/>
    <property type="match status" value="1"/>
</dbReference>
<keyword evidence="3 4" id="KW-0067">ATP-binding</keyword>
<evidence type="ECO:0000313" key="8">
    <source>
        <dbReference type="EMBL" id="KAK1756162.1"/>
    </source>
</evidence>
<evidence type="ECO:0000256" key="3">
    <source>
        <dbReference type="ARBA" id="ARBA00022840"/>
    </source>
</evidence>
<keyword evidence="8" id="KW-0723">Serine/threonine-protein kinase</keyword>
<dbReference type="InterPro" id="IPR000719">
    <property type="entry name" value="Prot_kinase_dom"/>
</dbReference>
<evidence type="ECO:0000256" key="4">
    <source>
        <dbReference type="PROSITE-ProRule" id="PRU10141"/>
    </source>
</evidence>
<evidence type="ECO:0000259" key="6">
    <source>
        <dbReference type="PROSITE" id="PS50006"/>
    </source>
</evidence>
<keyword evidence="8" id="KW-0808">Transferase</keyword>
<feature type="domain" description="Protein kinase" evidence="7">
    <location>
        <begin position="149"/>
        <end position="412"/>
    </location>
</feature>
<gene>
    <name evidence="8" type="ORF">QBC47DRAFT_379276</name>
</gene>
<evidence type="ECO:0000259" key="7">
    <source>
        <dbReference type="PROSITE" id="PS50011"/>
    </source>
</evidence>
<dbReference type="SUPFAM" id="SSF56112">
    <property type="entry name" value="Protein kinase-like (PK-like)"/>
    <property type="match status" value="1"/>
</dbReference>
<evidence type="ECO:0000256" key="1">
    <source>
        <dbReference type="ARBA" id="ARBA00005575"/>
    </source>
</evidence>
<feature type="domain" description="FHA" evidence="6">
    <location>
        <begin position="33"/>
        <end position="93"/>
    </location>
</feature>
<dbReference type="GO" id="GO:0004674">
    <property type="term" value="F:protein serine/threonine kinase activity"/>
    <property type="evidence" value="ECO:0007669"/>
    <property type="project" value="UniProtKB-KW"/>
</dbReference>
<reference evidence="8" key="1">
    <citation type="submission" date="2023-06" db="EMBL/GenBank/DDBJ databases">
        <title>Genome-scale phylogeny and comparative genomics of the fungal order Sordariales.</title>
        <authorList>
            <consortium name="Lawrence Berkeley National Laboratory"/>
            <person name="Hensen N."/>
            <person name="Bonometti L."/>
            <person name="Westerberg I."/>
            <person name="Brannstrom I.O."/>
            <person name="Guillou S."/>
            <person name="Cros-Aarteil S."/>
            <person name="Calhoun S."/>
            <person name="Haridas S."/>
            <person name="Kuo A."/>
            <person name="Mondo S."/>
            <person name="Pangilinan J."/>
            <person name="Riley R."/>
            <person name="Labutti K."/>
            <person name="Andreopoulos B."/>
            <person name="Lipzen A."/>
            <person name="Chen C."/>
            <person name="Yanf M."/>
            <person name="Daum C."/>
            <person name="Ng V."/>
            <person name="Clum A."/>
            <person name="Steindorff A."/>
            <person name="Ohm R."/>
            <person name="Martin F."/>
            <person name="Silar P."/>
            <person name="Natvig D."/>
            <person name="Lalanne C."/>
            <person name="Gautier V."/>
            <person name="Ament-Velasquez S.L."/>
            <person name="Kruys A."/>
            <person name="Hutchinson M.I."/>
            <person name="Powell A.J."/>
            <person name="Barry K."/>
            <person name="Miller A.N."/>
            <person name="Grigoriev I.V."/>
            <person name="Debuchy R."/>
            <person name="Gladieux P."/>
            <person name="Thoren M.H."/>
            <person name="Johannesson H."/>
        </authorList>
    </citation>
    <scope>NUCLEOTIDE SEQUENCE</scope>
    <source>
        <strain evidence="8">PSN4</strain>
    </source>
</reference>
<dbReference type="InterPro" id="IPR017441">
    <property type="entry name" value="Protein_kinase_ATP_BS"/>
</dbReference>
<keyword evidence="8" id="KW-0418">Kinase</keyword>
<feature type="binding site" evidence="4">
    <location>
        <position position="178"/>
    </location>
    <ligand>
        <name>ATP</name>
        <dbReference type="ChEBI" id="CHEBI:30616"/>
    </ligand>
</feature>
<comment type="similarity">
    <text evidence="1">Belongs to the protein kinase superfamily. CAMK Ser/Thr protein kinase family. CHEK2 subfamily.</text>
</comment>
<keyword evidence="2 4" id="KW-0547">Nucleotide-binding</keyword>
<dbReference type="PROSITE" id="PS50011">
    <property type="entry name" value="PROTEIN_KINASE_DOM"/>
    <property type="match status" value="1"/>
</dbReference>
<dbReference type="PROSITE" id="PS50006">
    <property type="entry name" value="FHA_DOMAIN"/>
    <property type="match status" value="1"/>
</dbReference>
<dbReference type="Gene3D" id="3.30.200.20">
    <property type="entry name" value="Phosphorylase Kinase, domain 1"/>
    <property type="match status" value="1"/>
</dbReference>
<feature type="compositionally biased region" description="Basic and acidic residues" evidence="5">
    <location>
        <begin position="503"/>
        <end position="538"/>
    </location>
</feature>
<dbReference type="PANTHER" id="PTHR24347">
    <property type="entry name" value="SERINE/THREONINE-PROTEIN KINASE"/>
    <property type="match status" value="1"/>
</dbReference>
<dbReference type="Gene3D" id="2.60.200.20">
    <property type="match status" value="1"/>
</dbReference>
<dbReference type="GO" id="GO:0005524">
    <property type="term" value="F:ATP binding"/>
    <property type="evidence" value="ECO:0007669"/>
    <property type="project" value="UniProtKB-UniRule"/>
</dbReference>
<evidence type="ECO:0000256" key="2">
    <source>
        <dbReference type="ARBA" id="ARBA00022741"/>
    </source>
</evidence>
<dbReference type="EMBL" id="MU839832">
    <property type="protein sequence ID" value="KAK1756162.1"/>
    <property type="molecule type" value="Genomic_DNA"/>
</dbReference>
<dbReference type="Pfam" id="PF00498">
    <property type="entry name" value="FHA"/>
    <property type="match status" value="1"/>
</dbReference>
<comment type="caution">
    <text evidence="8">The sequence shown here is derived from an EMBL/GenBank/DDBJ whole genome shotgun (WGS) entry which is preliminary data.</text>
</comment>
<organism evidence="8 9">
    <name type="scientific">Echria macrotheca</name>
    <dbReference type="NCBI Taxonomy" id="438768"/>
    <lineage>
        <taxon>Eukaryota</taxon>
        <taxon>Fungi</taxon>
        <taxon>Dikarya</taxon>
        <taxon>Ascomycota</taxon>
        <taxon>Pezizomycotina</taxon>
        <taxon>Sordariomycetes</taxon>
        <taxon>Sordariomycetidae</taxon>
        <taxon>Sordariales</taxon>
        <taxon>Schizotheciaceae</taxon>
        <taxon>Echria</taxon>
    </lineage>
</organism>
<feature type="compositionally biased region" description="Basic and acidic residues" evidence="5">
    <location>
        <begin position="452"/>
        <end position="461"/>
    </location>
</feature>
<dbReference type="InterPro" id="IPR000253">
    <property type="entry name" value="FHA_dom"/>
</dbReference>
<dbReference type="InterPro" id="IPR008271">
    <property type="entry name" value="Ser/Thr_kinase_AS"/>
</dbReference>
<proteinExistence type="inferred from homology"/>
<dbReference type="Gene3D" id="1.10.510.10">
    <property type="entry name" value="Transferase(Phosphotransferase) domain 1"/>
    <property type="match status" value="1"/>
</dbReference>